<feature type="domain" description="DUF4378" evidence="1">
    <location>
        <begin position="17"/>
        <end position="71"/>
    </location>
</feature>
<dbReference type="InterPro" id="IPR025486">
    <property type="entry name" value="DUF4378"/>
</dbReference>
<reference evidence="2 4" key="2">
    <citation type="journal article" date="2014" name="BMC Genomics">
        <title>An improved genome release (version Mt4.0) for the model legume Medicago truncatula.</title>
        <authorList>
            <person name="Tang H."/>
            <person name="Krishnakumar V."/>
            <person name="Bidwell S."/>
            <person name="Rosen B."/>
            <person name="Chan A."/>
            <person name="Zhou S."/>
            <person name="Gentzbittel L."/>
            <person name="Childs K.L."/>
            <person name="Yandell M."/>
            <person name="Gundlach H."/>
            <person name="Mayer K.F."/>
            <person name="Schwartz D.C."/>
            <person name="Town C.D."/>
        </authorList>
    </citation>
    <scope>GENOME REANNOTATION</scope>
    <source>
        <strain evidence="3 4">cv. Jemalong A17</strain>
    </source>
</reference>
<dbReference type="Proteomes" id="UP000002051">
    <property type="component" value="Unassembled WGS sequence"/>
</dbReference>
<dbReference type="PaxDb" id="3880-AES80253"/>
<dbReference type="AlphaFoldDB" id="G7L5S3"/>
<keyword evidence="4" id="KW-1185">Reference proteome</keyword>
<accession>G7L5S3</accession>
<dbReference type="EnsemblPlants" id="AES80253">
    <property type="protein sequence ID" value="AES80253"/>
    <property type="gene ID" value="MTR_7g078520"/>
</dbReference>
<evidence type="ECO:0000313" key="2">
    <source>
        <dbReference type="EMBL" id="AES80253.1"/>
    </source>
</evidence>
<evidence type="ECO:0000313" key="4">
    <source>
        <dbReference type="Proteomes" id="UP000002051"/>
    </source>
</evidence>
<gene>
    <name evidence="2" type="ordered locus">MTR_7g078520</name>
</gene>
<evidence type="ECO:0000259" key="1">
    <source>
        <dbReference type="Pfam" id="PF14309"/>
    </source>
</evidence>
<organism evidence="2 4">
    <name type="scientific">Medicago truncatula</name>
    <name type="common">Barrel medic</name>
    <name type="synonym">Medicago tribuloides</name>
    <dbReference type="NCBI Taxonomy" id="3880"/>
    <lineage>
        <taxon>Eukaryota</taxon>
        <taxon>Viridiplantae</taxon>
        <taxon>Streptophyta</taxon>
        <taxon>Embryophyta</taxon>
        <taxon>Tracheophyta</taxon>
        <taxon>Spermatophyta</taxon>
        <taxon>Magnoliopsida</taxon>
        <taxon>eudicotyledons</taxon>
        <taxon>Gunneridae</taxon>
        <taxon>Pentapetalae</taxon>
        <taxon>rosids</taxon>
        <taxon>fabids</taxon>
        <taxon>Fabales</taxon>
        <taxon>Fabaceae</taxon>
        <taxon>Papilionoideae</taxon>
        <taxon>50 kb inversion clade</taxon>
        <taxon>NPAAA clade</taxon>
        <taxon>Hologalegina</taxon>
        <taxon>IRL clade</taxon>
        <taxon>Trifolieae</taxon>
        <taxon>Medicago</taxon>
    </lineage>
</organism>
<reference evidence="3" key="3">
    <citation type="submission" date="2015-04" db="UniProtKB">
        <authorList>
            <consortium name="EnsemblPlants"/>
        </authorList>
    </citation>
    <scope>IDENTIFICATION</scope>
    <source>
        <strain evidence="3">cv. Jemalong A17</strain>
    </source>
</reference>
<dbReference type="Pfam" id="PF14309">
    <property type="entry name" value="DUF4378"/>
    <property type="match status" value="1"/>
</dbReference>
<dbReference type="HOGENOM" id="CLU_1941246_0_0_1"/>
<evidence type="ECO:0000313" key="3">
    <source>
        <dbReference type="EnsemblPlants" id="AES80253"/>
    </source>
</evidence>
<protein>
    <submittedName>
        <fullName evidence="2">DUF4378 domain protein</fullName>
    </submittedName>
</protein>
<dbReference type="PANTHER" id="PTHR47212">
    <property type="entry name" value="ADHESIN-LIKE PROTEIN, PUTATIVE (DUF3741)-RELATED"/>
    <property type="match status" value="1"/>
</dbReference>
<name>G7L5S3_MEDTR</name>
<reference evidence="2 4" key="1">
    <citation type="journal article" date="2011" name="Nature">
        <title>The Medicago genome provides insight into the evolution of rhizobial symbioses.</title>
        <authorList>
            <person name="Young N.D."/>
            <person name="Debelle F."/>
            <person name="Oldroyd G.E."/>
            <person name="Geurts R."/>
            <person name="Cannon S.B."/>
            <person name="Udvardi M.K."/>
            <person name="Benedito V.A."/>
            <person name="Mayer K.F."/>
            <person name="Gouzy J."/>
            <person name="Schoof H."/>
            <person name="Van de Peer Y."/>
            <person name="Proost S."/>
            <person name="Cook D.R."/>
            <person name="Meyers B.C."/>
            <person name="Spannagl M."/>
            <person name="Cheung F."/>
            <person name="De Mita S."/>
            <person name="Krishnakumar V."/>
            <person name="Gundlach H."/>
            <person name="Zhou S."/>
            <person name="Mudge J."/>
            <person name="Bharti A.K."/>
            <person name="Murray J.D."/>
            <person name="Naoumkina M.A."/>
            <person name="Rosen B."/>
            <person name="Silverstein K.A."/>
            <person name="Tang H."/>
            <person name="Rombauts S."/>
            <person name="Zhao P.X."/>
            <person name="Zhou P."/>
            <person name="Barbe V."/>
            <person name="Bardou P."/>
            <person name="Bechner M."/>
            <person name="Bellec A."/>
            <person name="Berger A."/>
            <person name="Berges H."/>
            <person name="Bidwell S."/>
            <person name="Bisseling T."/>
            <person name="Choisne N."/>
            <person name="Couloux A."/>
            <person name="Denny R."/>
            <person name="Deshpande S."/>
            <person name="Dai X."/>
            <person name="Doyle J.J."/>
            <person name="Dudez A.M."/>
            <person name="Farmer A.D."/>
            <person name="Fouteau S."/>
            <person name="Franken C."/>
            <person name="Gibelin C."/>
            <person name="Gish J."/>
            <person name="Goldstein S."/>
            <person name="Gonzalez A.J."/>
            <person name="Green P.J."/>
            <person name="Hallab A."/>
            <person name="Hartog M."/>
            <person name="Hua A."/>
            <person name="Humphray S.J."/>
            <person name="Jeong D.H."/>
            <person name="Jing Y."/>
            <person name="Jocker A."/>
            <person name="Kenton S.M."/>
            <person name="Kim D.J."/>
            <person name="Klee K."/>
            <person name="Lai H."/>
            <person name="Lang C."/>
            <person name="Lin S."/>
            <person name="Macmil S.L."/>
            <person name="Magdelenat G."/>
            <person name="Matthews L."/>
            <person name="McCorrison J."/>
            <person name="Monaghan E.L."/>
            <person name="Mun J.H."/>
            <person name="Najar F.Z."/>
            <person name="Nicholson C."/>
            <person name="Noirot C."/>
            <person name="O'Bleness M."/>
            <person name="Paule C.R."/>
            <person name="Poulain J."/>
            <person name="Prion F."/>
            <person name="Qin B."/>
            <person name="Qu C."/>
            <person name="Retzel E.F."/>
            <person name="Riddle C."/>
            <person name="Sallet E."/>
            <person name="Samain S."/>
            <person name="Samson N."/>
            <person name="Sanders I."/>
            <person name="Saurat O."/>
            <person name="Scarpelli C."/>
            <person name="Schiex T."/>
            <person name="Segurens B."/>
            <person name="Severin A.J."/>
            <person name="Sherrier D.J."/>
            <person name="Shi R."/>
            <person name="Sims S."/>
            <person name="Singer S.R."/>
            <person name="Sinharoy S."/>
            <person name="Sterck L."/>
            <person name="Viollet A."/>
            <person name="Wang B.B."/>
            <person name="Wang K."/>
            <person name="Wang M."/>
            <person name="Wang X."/>
            <person name="Warfsmann J."/>
            <person name="Weissenbach J."/>
            <person name="White D.D."/>
            <person name="White J.D."/>
            <person name="Wiley G.B."/>
            <person name="Wincker P."/>
            <person name="Xing Y."/>
            <person name="Yang L."/>
            <person name="Yao Z."/>
            <person name="Ying F."/>
            <person name="Zhai J."/>
            <person name="Zhou L."/>
            <person name="Zuber A."/>
            <person name="Denarie J."/>
            <person name="Dixon R.A."/>
            <person name="May G.D."/>
            <person name="Schwartz D.C."/>
            <person name="Rogers J."/>
            <person name="Quetier F."/>
            <person name="Town C.D."/>
            <person name="Roe B.A."/>
        </authorList>
    </citation>
    <scope>NUCLEOTIDE SEQUENCE [LARGE SCALE GENOMIC DNA]</scope>
    <source>
        <strain evidence="2">A17</strain>
        <strain evidence="3 4">cv. Jemalong A17</strain>
    </source>
</reference>
<proteinExistence type="predicted"/>
<dbReference type="PANTHER" id="PTHR47212:SF4">
    <property type="entry name" value="ADHESIN-LIKE PROTEIN, PUTATIVE (DUF3741)-RELATED"/>
    <property type="match status" value="1"/>
</dbReference>
<dbReference type="EMBL" id="CM001223">
    <property type="protein sequence ID" value="AES80253.1"/>
    <property type="molecule type" value="Genomic_DNA"/>
</dbReference>
<sequence>MAIHVHLDCLGEPTDVEGVCWHVLCLPPPHTLEQIVRKDMARNGTWMDLRLDAEIAGFEMGDTILAELIEDTILMLCGVRLPDVALKTRVKRSKEYTGNSRIRRFKEYHIQGVLEVWGSLSYIEVEELGL</sequence>